<feature type="domain" description="Helicase ATP-binding" evidence="4">
    <location>
        <begin position="61"/>
        <end position="240"/>
    </location>
</feature>
<name>A0A166B2X8_9EURY</name>
<keyword evidence="1" id="KW-0547">Nucleotide-binding</keyword>
<keyword evidence="7" id="KW-1185">Reference proteome</keyword>
<feature type="compositionally biased region" description="Polar residues" evidence="3">
    <location>
        <begin position="272"/>
        <end position="290"/>
    </location>
</feature>
<organism evidence="6 7">
    <name type="scientific">Methanobrevibacter curvatus</name>
    <dbReference type="NCBI Taxonomy" id="49547"/>
    <lineage>
        <taxon>Archaea</taxon>
        <taxon>Methanobacteriati</taxon>
        <taxon>Methanobacteriota</taxon>
        <taxon>Methanomada group</taxon>
        <taxon>Methanobacteria</taxon>
        <taxon>Methanobacteriales</taxon>
        <taxon>Methanobacteriaceae</taxon>
        <taxon>Methanobrevibacter</taxon>
    </lineage>
</organism>
<dbReference type="Pfam" id="PF09369">
    <property type="entry name" value="MZB"/>
    <property type="match status" value="1"/>
</dbReference>
<gene>
    <name evidence="6" type="primary">dbpA_1</name>
    <name evidence="6" type="ORF">MBCUR_08570</name>
</gene>
<dbReference type="PROSITE" id="PS51194">
    <property type="entry name" value="HELICASE_CTER"/>
    <property type="match status" value="1"/>
</dbReference>
<dbReference type="Pfam" id="PF00271">
    <property type="entry name" value="Helicase_C"/>
    <property type="match status" value="1"/>
</dbReference>
<evidence type="ECO:0000256" key="2">
    <source>
        <dbReference type="ARBA" id="ARBA00022840"/>
    </source>
</evidence>
<evidence type="ECO:0000256" key="3">
    <source>
        <dbReference type="SAM" id="MobiDB-lite"/>
    </source>
</evidence>
<dbReference type="PANTHER" id="PTHR47957:SF3">
    <property type="entry name" value="ATP-DEPENDENT HELICASE HRQ1"/>
    <property type="match status" value="1"/>
</dbReference>
<dbReference type="EMBL" id="LWMV01000160">
    <property type="protein sequence ID" value="KZX12801.1"/>
    <property type="molecule type" value="Genomic_DNA"/>
</dbReference>
<keyword evidence="6" id="KW-0347">Helicase</keyword>
<dbReference type="GO" id="GO:0043138">
    <property type="term" value="F:3'-5' DNA helicase activity"/>
    <property type="evidence" value="ECO:0007669"/>
    <property type="project" value="TreeGrafter"/>
</dbReference>
<feature type="region of interest" description="Disordered" evidence="3">
    <location>
        <begin position="272"/>
        <end position="313"/>
    </location>
</feature>
<sequence>MEDLAIDKFKNDIRFKKKIVHVETIPPRKAKYKNIDLKSEKIKNYLKNKNIKLYKHQAISYKKIKNKENIIITTPTASGKTLAFNIPIIEDLIEDETATALYIYPSKALSNDQLNVLKKMEEDLEADLKPERYDGDTPKNLRHEIRSISRLVITNPYQIHHILSWHHQWERFYSNLKYIVIDESHQYRGIYGSNVALLIRRLKRIFKHYNSNPQFILSSATLANPIELANKLTGEEFSIVCDEDDGSPSGEKDFILYNPYHEANNFKNIDSQDFDSQNKSYINDSENNRYIENPKNNNLTNDSKNNNSVNNPKENYLDKYLKNKPRNNNKVISVNRETERIFNYLIMKNIQTLCFTTSRKNAELIARWSKNDIVNYKRKLKDMITPYRSGYLAKERQEIELGLKNREYLGVTSTNALELGVDIGSLDAVLISGFPGTIISTWQQAGRAGREKQKALVILIAYSNQLDQYYMMNPKFFFDKAHENAIIDLNNEILNIAHSICAAYELPLENEELEYFNIKEDLIETIKINQENNKKYLRSSKNRDADTIIKKEDQYFYNLEDNPSFKFGLHQITSDIFSIVIKNMKSRVLETLERSQAYREAHEGAVVLNKGETYIVEKFNIKTKTIEVVKKNVKFYTHPLKLTNIKIIKTLKTNKIGKFKIHFAELEVTEKYYKYKKIALGEVIGTYIIDLPPIIFKTKGIYFTFEDGIQDKILDFIKTTKIEPKYENQLKEQIKIHLKNHLKSGENLENENKFEFEEKLEKDNKLNEIFKNLLEKEINKKLGKHLIKSGIKDGEDVFNDEDILSGSIHGLEHSLISLYPIHLMCDRNDIGGLSTNYHKDTEKATVFIYDGYEGGIGINEKAINIFDNIISSTKSLIENCSCYIGCPSCIYSPKCGNDNKPLNKDGTLFLLEFLENLMK</sequence>
<dbReference type="CDD" id="cd17923">
    <property type="entry name" value="DEXHc_Hrq1-like"/>
    <property type="match status" value="1"/>
</dbReference>
<feature type="domain" description="Helicase C-terminal" evidence="5">
    <location>
        <begin position="337"/>
        <end position="514"/>
    </location>
</feature>
<dbReference type="AlphaFoldDB" id="A0A166B2X8"/>
<keyword evidence="2" id="KW-0067">ATP-binding</keyword>
<evidence type="ECO:0000259" key="5">
    <source>
        <dbReference type="PROSITE" id="PS51194"/>
    </source>
</evidence>
<dbReference type="PANTHER" id="PTHR47957">
    <property type="entry name" value="ATP-DEPENDENT HELICASE HRQ1"/>
    <property type="match status" value="1"/>
</dbReference>
<evidence type="ECO:0000256" key="1">
    <source>
        <dbReference type="ARBA" id="ARBA00022741"/>
    </source>
</evidence>
<dbReference type="PROSITE" id="PS51192">
    <property type="entry name" value="HELICASE_ATP_BIND_1"/>
    <property type="match status" value="1"/>
</dbReference>
<evidence type="ECO:0000313" key="7">
    <source>
        <dbReference type="Proteomes" id="UP000077245"/>
    </source>
</evidence>
<dbReference type="InterPro" id="IPR018973">
    <property type="entry name" value="MZB"/>
</dbReference>
<dbReference type="GO" id="GO:0003676">
    <property type="term" value="F:nucleic acid binding"/>
    <property type="evidence" value="ECO:0007669"/>
    <property type="project" value="InterPro"/>
</dbReference>
<dbReference type="SMART" id="SM00490">
    <property type="entry name" value="HELICc"/>
    <property type="match status" value="1"/>
</dbReference>
<dbReference type="Proteomes" id="UP000077245">
    <property type="component" value="Unassembled WGS sequence"/>
</dbReference>
<dbReference type="EC" id="3.6.4.13" evidence="6"/>
<dbReference type="GO" id="GO:0016787">
    <property type="term" value="F:hydrolase activity"/>
    <property type="evidence" value="ECO:0007669"/>
    <property type="project" value="UniProtKB-KW"/>
</dbReference>
<dbReference type="SUPFAM" id="SSF52540">
    <property type="entry name" value="P-loop containing nucleoside triphosphate hydrolases"/>
    <property type="match status" value="1"/>
</dbReference>
<comment type="caution">
    <text evidence="6">The sequence shown here is derived from an EMBL/GenBank/DDBJ whole genome shotgun (WGS) entry which is preliminary data.</text>
</comment>
<reference evidence="6 7" key="1">
    <citation type="submission" date="2016-04" db="EMBL/GenBank/DDBJ databases">
        <title>Genome sequence of Methanobrevibacter curvatus DSM 11111.</title>
        <authorList>
            <person name="Poehlein A."/>
            <person name="Seedorf H."/>
            <person name="Daniel R."/>
        </authorList>
    </citation>
    <scope>NUCLEOTIDE SEQUENCE [LARGE SCALE GENOMIC DNA]</scope>
    <source>
        <strain evidence="6 7">DSM 11111</strain>
    </source>
</reference>
<dbReference type="Gene3D" id="3.40.50.300">
    <property type="entry name" value="P-loop containing nucleotide triphosphate hydrolases"/>
    <property type="match status" value="2"/>
</dbReference>
<dbReference type="Pfam" id="PF00270">
    <property type="entry name" value="DEAD"/>
    <property type="match status" value="1"/>
</dbReference>
<dbReference type="OrthoDB" id="36796at2157"/>
<evidence type="ECO:0000313" key="6">
    <source>
        <dbReference type="EMBL" id="KZX12801.1"/>
    </source>
</evidence>
<dbReference type="GO" id="GO:0036297">
    <property type="term" value="P:interstrand cross-link repair"/>
    <property type="evidence" value="ECO:0007669"/>
    <property type="project" value="TreeGrafter"/>
</dbReference>
<keyword evidence="6" id="KW-0378">Hydrolase</keyword>
<protein>
    <submittedName>
        <fullName evidence="6">ATP-dependent RNA helicase DbpA</fullName>
        <ecNumber evidence="6">3.6.4.13</ecNumber>
    </submittedName>
</protein>
<feature type="compositionally biased region" description="Low complexity" evidence="3">
    <location>
        <begin position="293"/>
        <end position="313"/>
    </location>
</feature>
<evidence type="ECO:0000259" key="4">
    <source>
        <dbReference type="PROSITE" id="PS51192"/>
    </source>
</evidence>
<dbReference type="SMART" id="SM00487">
    <property type="entry name" value="DEXDc"/>
    <property type="match status" value="1"/>
</dbReference>
<dbReference type="STRING" id="49547.MBCUR_08570"/>
<dbReference type="GO" id="GO:0005524">
    <property type="term" value="F:ATP binding"/>
    <property type="evidence" value="ECO:0007669"/>
    <property type="project" value="UniProtKB-KW"/>
</dbReference>
<dbReference type="CDD" id="cd18797">
    <property type="entry name" value="SF2_C_Hrq"/>
    <property type="match status" value="1"/>
</dbReference>
<dbReference type="RefSeq" id="WP_067090649.1">
    <property type="nucleotide sequence ID" value="NZ_LWMV01000160.1"/>
</dbReference>
<dbReference type="InterPro" id="IPR011545">
    <property type="entry name" value="DEAD/DEAH_box_helicase_dom"/>
</dbReference>
<dbReference type="InterPro" id="IPR014001">
    <property type="entry name" value="Helicase_ATP-bd"/>
</dbReference>
<accession>A0A166B2X8</accession>
<proteinExistence type="predicted"/>
<dbReference type="InterPro" id="IPR027417">
    <property type="entry name" value="P-loop_NTPase"/>
</dbReference>
<dbReference type="PATRIC" id="fig|49547.3.peg.924"/>
<dbReference type="GO" id="GO:0003724">
    <property type="term" value="F:RNA helicase activity"/>
    <property type="evidence" value="ECO:0007669"/>
    <property type="project" value="UniProtKB-EC"/>
</dbReference>
<dbReference type="InterPro" id="IPR001650">
    <property type="entry name" value="Helicase_C-like"/>
</dbReference>
<dbReference type="GO" id="GO:0006289">
    <property type="term" value="P:nucleotide-excision repair"/>
    <property type="evidence" value="ECO:0007669"/>
    <property type="project" value="TreeGrafter"/>
</dbReference>